<sequence length="320" mass="34491">MLPASITFAPRPVRAVFETAMRPDVVSLAGGNPDLSFLDHERIGSLMTEILARRGEDVLQYGSGAGTDAARELSIELMRLAGASYTIDEIQMTSGSQAGLDAVTKLLCNPGDVIVAEAPTYVGVLGTCGAYETGVRQVPLDANGLQPQAVAEAIDQAQREGRRVPFVYTITAYQNPSGMSLSPNRYDELIEVCSSRGVWLVEDDAYGLLGFGRTPQQRVRALAASAPENVIHLGSYSKIFSPGLRVGWVAAPQHVRERLQIACESVCITPAVTSQELVTAYVGTREWESGLTRQLAAYEARCQASVEAVRRYLPDELSPS</sequence>
<dbReference type="InterPro" id="IPR015422">
    <property type="entry name" value="PyrdxlP-dep_Trfase_small"/>
</dbReference>
<reference evidence="7" key="1">
    <citation type="submission" date="2016-12" db="EMBL/GenBank/DDBJ databases">
        <authorList>
            <person name="Meng X."/>
        </authorList>
    </citation>
    <scope>NUCLEOTIDE SEQUENCE [LARGE SCALE GENOMIC DNA]</scope>
    <source>
        <strain evidence="7">DSM 19116</strain>
    </source>
</reference>
<evidence type="ECO:0000313" key="6">
    <source>
        <dbReference type="EMBL" id="OKL51226.1"/>
    </source>
</evidence>
<keyword evidence="4" id="KW-0663">Pyridoxal phosphate</keyword>
<gene>
    <name evidence="6" type="ORF">BSZ39_12845</name>
</gene>
<keyword evidence="2" id="KW-0032">Aminotransferase</keyword>
<dbReference type="Gene3D" id="3.90.1150.10">
    <property type="entry name" value="Aspartate Aminotransferase, domain 1"/>
    <property type="match status" value="1"/>
</dbReference>
<dbReference type="GO" id="GO:1901605">
    <property type="term" value="P:alpha-amino acid metabolic process"/>
    <property type="evidence" value="ECO:0007669"/>
    <property type="project" value="TreeGrafter"/>
</dbReference>
<dbReference type="SUPFAM" id="SSF53383">
    <property type="entry name" value="PLP-dependent transferases"/>
    <property type="match status" value="1"/>
</dbReference>
<dbReference type="GO" id="GO:0008483">
    <property type="term" value="F:transaminase activity"/>
    <property type="evidence" value="ECO:0007669"/>
    <property type="project" value="UniProtKB-KW"/>
</dbReference>
<comment type="cofactor">
    <cofactor evidence="1">
        <name>pyridoxal 5'-phosphate</name>
        <dbReference type="ChEBI" id="CHEBI:597326"/>
    </cofactor>
</comment>
<dbReference type="STRING" id="208480.SAMN02910418_01015"/>
<evidence type="ECO:0000259" key="5">
    <source>
        <dbReference type="Pfam" id="PF00155"/>
    </source>
</evidence>
<accession>A0A1Q5PUQ3</accession>
<dbReference type="InterPro" id="IPR015424">
    <property type="entry name" value="PyrdxlP-dep_Trfase"/>
</dbReference>
<dbReference type="Pfam" id="PF00155">
    <property type="entry name" value="Aminotran_1_2"/>
    <property type="match status" value="1"/>
</dbReference>
<dbReference type="EMBL" id="MQVR01000168">
    <property type="protein sequence ID" value="OKL51226.1"/>
    <property type="molecule type" value="Genomic_DNA"/>
</dbReference>
<dbReference type="InterPro" id="IPR015421">
    <property type="entry name" value="PyrdxlP-dep_Trfase_major"/>
</dbReference>
<proteinExistence type="predicted"/>
<organism evidence="6 7">
    <name type="scientific">Bowdeniella nasicola</name>
    <dbReference type="NCBI Taxonomy" id="208480"/>
    <lineage>
        <taxon>Bacteria</taxon>
        <taxon>Bacillati</taxon>
        <taxon>Actinomycetota</taxon>
        <taxon>Actinomycetes</taxon>
        <taxon>Actinomycetales</taxon>
        <taxon>Actinomycetaceae</taxon>
        <taxon>Bowdeniella</taxon>
    </lineage>
</organism>
<dbReference type="PANTHER" id="PTHR42790">
    <property type="entry name" value="AMINOTRANSFERASE"/>
    <property type="match status" value="1"/>
</dbReference>
<dbReference type="CDD" id="cd00609">
    <property type="entry name" value="AAT_like"/>
    <property type="match status" value="1"/>
</dbReference>
<keyword evidence="3" id="KW-0808">Transferase</keyword>
<dbReference type="Gene3D" id="3.40.640.10">
    <property type="entry name" value="Type I PLP-dependent aspartate aminotransferase-like (Major domain)"/>
    <property type="match status" value="1"/>
</dbReference>
<dbReference type="Proteomes" id="UP000185628">
    <property type="component" value="Unassembled WGS sequence"/>
</dbReference>
<evidence type="ECO:0000256" key="4">
    <source>
        <dbReference type="ARBA" id="ARBA00022898"/>
    </source>
</evidence>
<name>A0A1Q5PUQ3_9ACTO</name>
<dbReference type="GO" id="GO:0030170">
    <property type="term" value="F:pyridoxal phosphate binding"/>
    <property type="evidence" value="ECO:0007669"/>
    <property type="project" value="InterPro"/>
</dbReference>
<dbReference type="InterPro" id="IPR050859">
    <property type="entry name" value="Class-I_PLP-dep_aminotransf"/>
</dbReference>
<dbReference type="InterPro" id="IPR004839">
    <property type="entry name" value="Aminotransferase_I/II_large"/>
</dbReference>
<keyword evidence="7" id="KW-1185">Reference proteome</keyword>
<evidence type="ECO:0000256" key="3">
    <source>
        <dbReference type="ARBA" id="ARBA00022679"/>
    </source>
</evidence>
<comment type="caution">
    <text evidence="6">The sequence shown here is derived from an EMBL/GenBank/DDBJ whole genome shotgun (WGS) entry which is preliminary data.</text>
</comment>
<protein>
    <recommendedName>
        <fullName evidence="5">Aminotransferase class I/classII large domain-containing protein</fullName>
    </recommendedName>
</protein>
<dbReference type="PANTHER" id="PTHR42790:SF19">
    <property type="entry name" value="KYNURENINE_ALPHA-AMINOADIPATE AMINOTRANSFERASE, MITOCHONDRIAL"/>
    <property type="match status" value="1"/>
</dbReference>
<evidence type="ECO:0000256" key="1">
    <source>
        <dbReference type="ARBA" id="ARBA00001933"/>
    </source>
</evidence>
<feature type="domain" description="Aminotransferase class I/classII large" evidence="5">
    <location>
        <begin position="26"/>
        <end position="303"/>
    </location>
</feature>
<evidence type="ECO:0000313" key="7">
    <source>
        <dbReference type="Proteomes" id="UP000185628"/>
    </source>
</evidence>
<dbReference type="AlphaFoldDB" id="A0A1Q5PUQ3"/>
<evidence type="ECO:0000256" key="2">
    <source>
        <dbReference type="ARBA" id="ARBA00022576"/>
    </source>
</evidence>